<dbReference type="AlphaFoldDB" id="C9S5J8"/>
<dbReference type="SUPFAM" id="SSF50129">
    <property type="entry name" value="GroES-like"/>
    <property type="match status" value="1"/>
</dbReference>
<dbReference type="Proteomes" id="UP000008698">
    <property type="component" value="Unassembled WGS sequence"/>
</dbReference>
<evidence type="ECO:0000313" key="2">
    <source>
        <dbReference type="Proteomes" id="UP000008698"/>
    </source>
</evidence>
<evidence type="ECO:0000313" key="1">
    <source>
        <dbReference type="EMBL" id="EEY15062.1"/>
    </source>
</evidence>
<dbReference type="RefSeq" id="XP_003009488.1">
    <property type="nucleotide sequence ID" value="XM_003009442.1"/>
</dbReference>
<dbReference type="InterPro" id="IPR011032">
    <property type="entry name" value="GroES-like_sf"/>
</dbReference>
<dbReference type="HOGENOM" id="CLU_2833087_0_0_1"/>
<proteinExistence type="predicted"/>
<gene>
    <name evidence="1" type="ORF">VDBG_01171</name>
</gene>
<dbReference type="Gene3D" id="3.90.180.10">
    <property type="entry name" value="Medium-chain alcohol dehydrogenases, catalytic domain"/>
    <property type="match status" value="1"/>
</dbReference>
<dbReference type="GeneID" id="9531072"/>
<dbReference type="KEGG" id="val:VDBG_01171"/>
<organism evidence="2">
    <name type="scientific">Verticillium alfalfae (strain VaMs.102 / ATCC MYA-4576 / FGSC 10136)</name>
    <name type="common">Verticillium wilt of alfalfa</name>
    <name type="synonym">Verticillium albo-atrum</name>
    <dbReference type="NCBI Taxonomy" id="526221"/>
    <lineage>
        <taxon>Eukaryota</taxon>
        <taxon>Fungi</taxon>
        <taxon>Dikarya</taxon>
        <taxon>Ascomycota</taxon>
        <taxon>Pezizomycotina</taxon>
        <taxon>Sordariomycetes</taxon>
        <taxon>Hypocreomycetidae</taxon>
        <taxon>Glomerellales</taxon>
        <taxon>Plectosphaerellaceae</taxon>
        <taxon>Verticillium</taxon>
    </lineage>
</organism>
<protein>
    <submittedName>
        <fullName evidence="1">Alcohol dehydrogenase</fullName>
    </submittedName>
</protein>
<sequence>MPRPTVSPLDKRDLLVQVISASVYEADYFPVELGAASRLTDSVPRTPSVEFSSHVVAVGRKVIDIG</sequence>
<dbReference type="EMBL" id="DS985214">
    <property type="protein sequence ID" value="EEY15062.1"/>
    <property type="molecule type" value="Genomic_DNA"/>
</dbReference>
<name>C9S5J8_VERA1</name>
<keyword evidence="2" id="KW-1185">Reference proteome</keyword>
<accession>C9S5J8</accession>
<reference evidence="2" key="1">
    <citation type="journal article" date="2011" name="PLoS Pathog.">
        <title>Comparative genomics yields insights into niche adaptation of plant vascular wilt pathogens.</title>
        <authorList>
            <person name="Klosterman S.J."/>
            <person name="Subbarao K.V."/>
            <person name="Kang S."/>
            <person name="Veronese P."/>
            <person name="Gold S.E."/>
            <person name="Thomma B.P.H.J."/>
            <person name="Chen Z."/>
            <person name="Henrissat B."/>
            <person name="Lee Y.-H."/>
            <person name="Park J."/>
            <person name="Garcia-Pedrajas M.D."/>
            <person name="Barbara D.J."/>
            <person name="Anchieta A."/>
            <person name="de Jonge R."/>
            <person name="Santhanam P."/>
            <person name="Maruthachalam K."/>
            <person name="Atallah Z."/>
            <person name="Amyotte S.G."/>
            <person name="Paz Z."/>
            <person name="Inderbitzin P."/>
            <person name="Hayes R.J."/>
            <person name="Heiman D.I."/>
            <person name="Young S."/>
            <person name="Zeng Q."/>
            <person name="Engels R."/>
            <person name="Galagan J."/>
            <person name="Cuomo C.A."/>
            <person name="Dobinson K.F."/>
            <person name="Ma L.-J."/>
        </authorList>
    </citation>
    <scope>NUCLEOTIDE SEQUENCE [LARGE SCALE GENOMIC DNA]</scope>
    <source>
        <strain evidence="2">VaMs.102 / ATCC MYA-4576 / FGSC 10136</strain>
    </source>
</reference>